<name>C6LLQ9_9FIRM</name>
<gene>
    <name evidence="1" type="ORF">BRYFOR_09607</name>
</gene>
<reference evidence="1" key="1">
    <citation type="submission" date="2009-07" db="EMBL/GenBank/DDBJ databases">
        <authorList>
            <person name="Weinstock G."/>
            <person name="Sodergren E."/>
            <person name="Clifton S."/>
            <person name="Fulton L."/>
            <person name="Fulton B."/>
            <person name="Courtney L."/>
            <person name="Fronick C."/>
            <person name="Harrison M."/>
            <person name="Strong C."/>
            <person name="Farmer C."/>
            <person name="Delahaunty K."/>
            <person name="Markovic C."/>
            <person name="Hall O."/>
            <person name="Minx P."/>
            <person name="Tomlinson C."/>
            <person name="Mitreva M."/>
            <person name="Nelson J."/>
            <person name="Hou S."/>
            <person name="Wollam A."/>
            <person name="Pepin K.H."/>
            <person name="Johnson M."/>
            <person name="Bhonagiri V."/>
            <person name="Nash W.E."/>
            <person name="Warren W."/>
            <person name="Chinwalla A."/>
            <person name="Mardis E.R."/>
            <person name="Wilson R.K."/>
        </authorList>
    </citation>
    <scope>NUCLEOTIDE SEQUENCE [LARGE SCALE GENOMIC DNA]</scope>
    <source>
        <strain evidence="1">DSM 14469</strain>
    </source>
</reference>
<dbReference type="AlphaFoldDB" id="C6LLQ9"/>
<evidence type="ECO:0000313" key="1">
    <source>
        <dbReference type="EMBL" id="EET58450.1"/>
    </source>
</evidence>
<keyword evidence="2" id="KW-1185">Reference proteome</keyword>
<comment type="caution">
    <text evidence="1">The sequence shown here is derived from an EMBL/GenBank/DDBJ whole genome shotgun (WGS) entry which is preliminary data.</text>
</comment>
<protein>
    <submittedName>
        <fullName evidence="1">Uncharacterized protein</fullName>
    </submittedName>
</protein>
<accession>C6LLQ9</accession>
<dbReference type="EMBL" id="ACCL02000032">
    <property type="protein sequence ID" value="EET58450.1"/>
    <property type="molecule type" value="Genomic_DNA"/>
</dbReference>
<dbReference type="Proteomes" id="UP000005561">
    <property type="component" value="Unassembled WGS sequence"/>
</dbReference>
<sequence length="55" mass="6259">MHFNHVTSFRISVFLPLAGAESSVLRPLMLHGTLCPQLAPFVNGRFYQKKKAKHH</sequence>
<proteinExistence type="predicted"/>
<organism evidence="1 2">
    <name type="scientific">Marvinbryantia formatexigens DSM 14469</name>
    <dbReference type="NCBI Taxonomy" id="478749"/>
    <lineage>
        <taxon>Bacteria</taxon>
        <taxon>Bacillati</taxon>
        <taxon>Bacillota</taxon>
        <taxon>Clostridia</taxon>
        <taxon>Lachnospirales</taxon>
        <taxon>Lachnospiraceae</taxon>
        <taxon>Marvinbryantia</taxon>
    </lineage>
</organism>
<evidence type="ECO:0000313" key="2">
    <source>
        <dbReference type="Proteomes" id="UP000005561"/>
    </source>
</evidence>